<evidence type="ECO:0000256" key="4">
    <source>
        <dbReference type="SAM" id="MobiDB-lite"/>
    </source>
</evidence>
<evidence type="ECO:0000256" key="1">
    <source>
        <dbReference type="ARBA" id="ARBA00023002"/>
    </source>
</evidence>
<dbReference type="PROSITE" id="PS00687">
    <property type="entry name" value="ALDEHYDE_DEHYDR_GLU"/>
    <property type="match status" value="1"/>
</dbReference>
<evidence type="ECO:0000313" key="6">
    <source>
        <dbReference type="EMBL" id="GMA85551.1"/>
    </source>
</evidence>
<dbReference type="InterPro" id="IPR050740">
    <property type="entry name" value="Aldehyde_DH_Superfamily"/>
</dbReference>
<gene>
    <name evidence="6" type="ORF">GCM10025868_08010</name>
</gene>
<evidence type="ECO:0000259" key="5">
    <source>
        <dbReference type="Pfam" id="PF00171"/>
    </source>
</evidence>
<reference evidence="7" key="1">
    <citation type="journal article" date="2019" name="Int. J. Syst. Evol. Microbiol.">
        <title>The Global Catalogue of Microorganisms (GCM) 10K type strain sequencing project: providing services to taxonomists for standard genome sequencing and annotation.</title>
        <authorList>
            <consortium name="The Broad Institute Genomics Platform"/>
            <consortium name="The Broad Institute Genome Sequencing Center for Infectious Disease"/>
            <person name="Wu L."/>
            <person name="Ma J."/>
        </authorList>
    </citation>
    <scope>NUCLEOTIDE SEQUENCE [LARGE SCALE GENOMIC DNA]</scope>
    <source>
        <strain evidence="7">NBRC 108730</strain>
    </source>
</reference>
<feature type="domain" description="Aldehyde dehydrogenase" evidence="5">
    <location>
        <begin position="23"/>
        <end position="346"/>
    </location>
</feature>
<accession>A0ABQ6JFJ5</accession>
<dbReference type="SUPFAM" id="SSF53720">
    <property type="entry name" value="ALDH-like"/>
    <property type="match status" value="1"/>
</dbReference>
<dbReference type="InterPro" id="IPR015590">
    <property type="entry name" value="Aldehyde_DH_dom"/>
</dbReference>
<dbReference type="InterPro" id="IPR029510">
    <property type="entry name" value="Ald_DH_CS_GLU"/>
</dbReference>
<evidence type="ECO:0000313" key="7">
    <source>
        <dbReference type="Proteomes" id="UP001157017"/>
    </source>
</evidence>
<dbReference type="InterPro" id="IPR016162">
    <property type="entry name" value="Ald_DH_N"/>
</dbReference>
<dbReference type="Pfam" id="PF00171">
    <property type="entry name" value="Aldedh"/>
    <property type="match status" value="1"/>
</dbReference>
<keyword evidence="7" id="KW-1185">Reference proteome</keyword>
<dbReference type="PANTHER" id="PTHR43353">
    <property type="entry name" value="SUCCINATE-SEMIALDEHYDE DEHYDROGENASE, MITOCHONDRIAL"/>
    <property type="match status" value="1"/>
</dbReference>
<organism evidence="6 7">
    <name type="scientific">Angustibacter aerolatus</name>
    <dbReference type="NCBI Taxonomy" id="1162965"/>
    <lineage>
        <taxon>Bacteria</taxon>
        <taxon>Bacillati</taxon>
        <taxon>Actinomycetota</taxon>
        <taxon>Actinomycetes</taxon>
        <taxon>Kineosporiales</taxon>
        <taxon>Kineosporiaceae</taxon>
    </lineage>
</organism>
<dbReference type="PANTHER" id="PTHR43353:SF5">
    <property type="entry name" value="SUCCINATE-SEMIALDEHYDE DEHYDROGENASE, MITOCHONDRIAL"/>
    <property type="match status" value="1"/>
</dbReference>
<sequence>MSVQDETRVVEAVQTGLFVGGEWRQATGGRTIDVDDPSTEQVLASVADATVEDGRAALDAAVAAQAGWAATPPRDRGEILRRAFEEVVRRKDDLALLMTLEMGKPVAESLAEITYGAEFLRWFSEESVRIAGRWSTSPNGATRLMTTKQPVGPCLMITPWNFPLAMGTRKIGPAIAAGCTMVVKPASQTPLTMLALAQILAECGLPDGVLNVVTTSSTGEVMEPLIRDPRLRKLTFTGSTPVGRRLVEQSAQGLLRVSMELGGNAPFLVFADADLDKAVDGAMLAKMRNLGEACTAANRFIVHESVAEEFGARLAERMAALTIGRGTDEGVQVGPLVDAKQRDKVAEPGAGRRRPRRHGRHRWPHDGGARLLLRADRAHRRADAGAGVRRGDLRAGRPDHHLRRRR</sequence>
<feature type="active site" evidence="2">
    <location>
        <position position="260"/>
    </location>
</feature>
<dbReference type="Proteomes" id="UP001157017">
    <property type="component" value="Unassembled WGS sequence"/>
</dbReference>
<feature type="compositionally biased region" description="Basic and acidic residues" evidence="4">
    <location>
        <begin position="389"/>
        <end position="399"/>
    </location>
</feature>
<protein>
    <recommendedName>
        <fullName evidence="5">Aldehyde dehydrogenase domain-containing protein</fullName>
    </recommendedName>
</protein>
<proteinExistence type="inferred from homology"/>
<comment type="caution">
    <text evidence="6">The sequence shown here is derived from an EMBL/GenBank/DDBJ whole genome shotgun (WGS) entry which is preliminary data.</text>
</comment>
<comment type="similarity">
    <text evidence="3">Belongs to the aldehyde dehydrogenase family.</text>
</comment>
<dbReference type="Gene3D" id="3.40.309.10">
    <property type="entry name" value="Aldehyde Dehydrogenase, Chain A, domain 2"/>
    <property type="match status" value="1"/>
</dbReference>
<evidence type="ECO:0000256" key="3">
    <source>
        <dbReference type="RuleBase" id="RU003345"/>
    </source>
</evidence>
<feature type="region of interest" description="Disordered" evidence="4">
    <location>
        <begin position="340"/>
        <end position="406"/>
    </location>
</feature>
<dbReference type="Gene3D" id="3.40.605.10">
    <property type="entry name" value="Aldehyde Dehydrogenase, Chain A, domain 1"/>
    <property type="match status" value="1"/>
</dbReference>
<dbReference type="InterPro" id="IPR016161">
    <property type="entry name" value="Ald_DH/histidinol_DH"/>
</dbReference>
<name>A0ABQ6JFJ5_9ACTN</name>
<keyword evidence="1 3" id="KW-0560">Oxidoreductase</keyword>
<feature type="compositionally biased region" description="Basic residues" evidence="4">
    <location>
        <begin position="351"/>
        <end position="363"/>
    </location>
</feature>
<dbReference type="InterPro" id="IPR016163">
    <property type="entry name" value="Ald_DH_C"/>
</dbReference>
<dbReference type="EMBL" id="BSUZ01000001">
    <property type="protein sequence ID" value="GMA85551.1"/>
    <property type="molecule type" value="Genomic_DNA"/>
</dbReference>
<evidence type="ECO:0000256" key="2">
    <source>
        <dbReference type="PROSITE-ProRule" id="PRU10007"/>
    </source>
</evidence>
<feature type="compositionally biased region" description="Basic and acidic residues" evidence="4">
    <location>
        <begin position="364"/>
        <end position="376"/>
    </location>
</feature>